<evidence type="ECO:0000256" key="9">
    <source>
        <dbReference type="ARBA" id="ARBA00045408"/>
    </source>
</evidence>
<evidence type="ECO:0000256" key="1">
    <source>
        <dbReference type="ARBA" id="ARBA00004412"/>
    </source>
</evidence>
<comment type="function">
    <text evidence="9">Component of the FERRY complex (Five-subunit Endosomal Rab5 and RNA/ribosome intermediary). The FERRY complex directly interacts with mRNAs and RAB5A, and functions as a RAB5A effector involved in the localization and the distribution of specific mRNAs most likely by mediating their endosomal transport. The complex recruits mRNAs and ribosomes to early endosomes through direct mRNA-interaction.</text>
</comment>
<accession>A0A1S3JE75</accession>
<dbReference type="SUPFAM" id="SSF52317">
    <property type="entry name" value="Class I glutamine amidotransferase-like"/>
    <property type="match status" value="1"/>
</dbReference>
<dbReference type="GeneID" id="106172135"/>
<evidence type="ECO:0000256" key="3">
    <source>
        <dbReference type="ARBA" id="ARBA00022525"/>
    </source>
</evidence>
<dbReference type="GO" id="GO:0005576">
    <property type="term" value="C:extracellular region"/>
    <property type="evidence" value="ECO:0007669"/>
    <property type="project" value="UniProtKB-SubCell"/>
</dbReference>
<keyword evidence="10" id="KW-1185">Reference proteome</keyword>
<evidence type="ECO:0000256" key="7">
    <source>
        <dbReference type="ARBA" id="ARBA00042130"/>
    </source>
</evidence>
<dbReference type="Gene3D" id="3.40.50.880">
    <property type="match status" value="1"/>
</dbReference>
<dbReference type="RefSeq" id="XP_013408189.1">
    <property type="nucleotide sequence ID" value="XM_013552735.1"/>
</dbReference>
<dbReference type="PANTHER" id="PTHR48094:SF18">
    <property type="entry name" value="GLUTAMINE AMIDOTRANSFERASE-LIKE CLASS 1 DOMAIN-CONTAINING PROTEIN 1"/>
    <property type="match status" value="1"/>
</dbReference>
<evidence type="ECO:0000256" key="2">
    <source>
        <dbReference type="ARBA" id="ARBA00004613"/>
    </source>
</evidence>
<dbReference type="GO" id="GO:0019243">
    <property type="term" value="P:methylglyoxal catabolic process to D-lactate via S-lactoyl-glutathione"/>
    <property type="evidence" value="ECO:0007669"/>
    <property type="project" value="TreeGrafter"/>
</dbReference>
<dbReference type="InterPro" id="IPR029062">
    <property type="entry name" value="Class_I_gatase-like"/>
</dbReference>
<dbReference type="AlphaFoldDB" id="A0A1S3JE75"/>
<organism evidence="10 11">
    <name type="scientific">Lingula anatina</name>
    <name type="common">Brachiopod</name>
    <name type="synonym">Lingula unguis</name>
    <dbReference type="NCBI Taxonomy" id="7574"/>
    <lineage>
        <taxon>Eukaryota</taxon>
        <taxon>Metazoa</taxon>
        <taxon>Spiralia</taxon>
        <taxon>Lophotrochozoa</taxon>
        <taxon>Brachiopoda</taxon>
        <taxon>Linguliformea</taxon>
        <taxon>Lingulata</taxon>
        <taxon>Lingulida</taxon>
        <taxon>Linguloidea</taxon>
        <taxon>Lingulidae</taxon>
        <taxon>Lingula</taxon>
    </lineage>
</organism>
<protein>
    <recommendedName>
        <fullName evidence="6">Glutamine amidotransferase-like class 1 domain-containing protein 1</fullName>
    </recommendedName>
    <alternativeName>
        <fullName evidence="8">Ferry endosomal RAB5 effector complex subunit 5</fullName>
    </alternativeName>
    <alternativeName>
        <fullName evidence="7">Parkinson disease 7 domain-containing protein 1</fullName>
    </alternativeName>
</protein>
<dbReference type="OrthoDB" id="543156at2759"/>
<comment type="subcellular location">
    <subcellularLocation>
        <location evidence="1">Early endosome</location>
    </subcellularLocation>
    <subcellularLocation>
        <location evidence="2">Secreted</location>
    </subcellularLocation>
</comment>
<dbReference type="GO" id="GO:0019172">
    <property type="term" value="F:glyoxalase III activity"/>
    <property type="evidence" value="ECO:0007669"/>
    <property type="project" value="TreeGrafter"/>
</dbReference>
<keyword evidence="5" id="KW-0967">Endosome</keyword>
<dbReference type="CDD" id="cd03141">
    <property type="entry name" value="GATase1_Hsp31_like"/>
    <property type="match status" value="1"/>
</dbReference>
<evidence type="ECO:0000256" key="8">
    <source>
        <dbReference type="ARBA" id="ARBA00044823"/>
    </source>
</evidence>
<evidence type="ECO:0000313" key="11">
    <source>
        <dbReference type="RefSeq" id="XP_013408189.1"/>
    </source>
</evidence>
<reference evidence="11" key="1">
    <citation type="submission" date="2025-08" db="UniProtKB">
        <authorList>
            <consortium name="RefSeq"/>
        </authorList>
    </citation>
    <scope>IDENTIFICATION</scope>
    <source>
        <tissue evidence="11">Gonads</tissue>
    </source>
</reference>
<evidence type="ECO:0000313" key="10">
    <source>
        <dbReference type="Proteomes" id="UP000085678"/>
    </source>
</evidence>
<dbReference type="GO" id="GO:0005769">
    <property type="term" value="C:early endosome"/>
    <property type="evidence" value="ECO:0007669"/>
    <property type="project" value="UniProtKB-SubCell"/>
</dbReference>
<name>A0A1S3JE75_LINAN</name>
<dbReference type="InterPro" id="IPR050325">
    <property type="entry name" value="Prot/Nucl_acid_deglycase"/>
</dbReference>
<sequence length="225" mass="24846">MSASRPSCLLVLSSAEQGVSAQSFIHAFTLTNTTFTVQLAAPNGKATEYVDQDENSRRWLNDFRTKTFALPLELEKIEVSRYSCLLIPHAPGAVHDLARDRELAKIINHFIREKKPICAIGAGIAALCCARMDDNKTWSFKDYSMTSNSVFELARSPDFGSLPIVMEDFIKENGAVYSSSEPDAVHIVVDRHLITGQNESSSLIAVQNLILLCNQKQGKQSSAPR</sequence>
<dbReference type="PANTHER" id="PTHR48094">
    <property type="entry name" value="PROTEIN/NUCLEIC ACID DEGLYCASE DJ-1-RELATED"/>
    <property type="match status" value="1"/>
</dbReference>
<evidence type="ECO:0000256" key="6">
    <source>
        <dbReference type="ARBA" id="ARBA00039189"/>
    </source>
</evidence>
<gene>
    <name evidence="11" type="primary">LOC106172135</name>
</gene>
<proteinExistence type="predicted"/>
<dbReference type="Proteomes" id="UP000085678">
    <property type="component" value="Unplaced"/>
</dbReference>
<keyword evidence="3" id="KW-0964">Secreted</keyword>
<dbReference type="KEGG" id="lak:106172135"/>
<dbReference type="InParanoid" id="A0A1S3JE75"/>
<evidence type="ECO:0000256" key="4">
    <source>
        <dbReference type="ARBA" id="ARBA00022729"/>
    </source>
</evidence>
<dbReference type="OMA" id="QKKPVCA"/>
<dbReference type="STRING" id="7574.A0A1S3JE75"/>
<evidence type="ECO:0000256" key="5">
    <source>
        <dbReference type="ARBA" id="ARBA00022753"/>
    </source>
</evidence>
<keyword evidence="4" id="KW-0732">Signal</keyword>